<dbReference type="Proteomes" id="UP000178319">
    <property type="component" value="Unassembled WGS sequence"/>
</dbReference>
<gene>
    <name evidence="1" type="ORF">A3D26_02595</name>
</gene>
<dbReference type="EMBL" id="MHBZ01000019">
    <property type="protein sequence ID" value="OGY11370.1"/>
    <property type="molecule type" value="Genomic_DNA"/>
</dbReference>
<evidence type="ECO:0008006" key="3">
    <source>
        <dbReference type="Google" id="ProtNLM"/>
    </source>
</evidence>
<sequence>MKQFLALLGLLVGVMFLAYWSSKPGNLEAFFARTGLPTANTPTLTQKTLTVGSSQFKVEVAQTEQARKTGLSGRESLPEDSGMLFVLEKKDEQPAFWMKGMKFPIDIIWINDNVVSEITSNVPTIPDNTPDPQIPKYAPRAKVDYVLEIPAGVANKRGIKVGDTITLPQL</sequence>
<dbReference type="Gene3D" id="2.60.120.1140">
    <property type="entry name" value="Protein of unknown function DUF192"/>
    <property type="match status" value="1"/>
</dbReference>
<name>A0A1G1V7H0_9BACT</name>
<organism evidence="1 2">
    <name type="scientific">Candidatus Blackburnbacteria bacterium RIFCSPHIGHO2_02_FULL_44_20</name>
    <dbReference type="NCBI Taxonomy" id="1797516"/>
    <lineage>
        <taxon>Bacteria</taxon>
        <taxon>Candidatus Blackburniibacteriota</taxon>
    </lineage>
</organism>
<dbReference type="InterPro" id="IPR003795">
    <property type="entry name" value="DUF192"/>
</dbReference>
<accession>A0A1G1V7H0</accession>
<dbReference type="InterPro" id="IPR038695">
    <property type="entry name" value="Saro_0823-like_sf"/>
</dbReference>
<proteinExistence type="predicted"/>
<evidence type="ECO:0000313" key="1">
    <source>
        <dbReference type="EMBL" id="OGY11370.1"/>
    </source>
</evidence>
<evidence type="ECO:0000313" key="2">
    <source>
        <dbReference type="Proteomes" id="UP000178319"/>
    </source>
</evidence>
<dbReference type="STRING" id="1797516.A3D26_02595"/>
<reference evidence="1 2" key="1">
    <citation type="journal article" date="2016" name="Nat. Commun.">
        <title>Thousands of microbial genomes shed light on interconnected biogeochemical processes in an aquifer system.</title>
        <authorList>
            <person name="Anantharaman K."/>
            <person name="Brown C.T."/>
            <person name="Hug L.A."/>
            <person name="Sharon I."/>
            <person name="Castelle C.J."/>
            <person name="Probst A.J."/>
            <person name="Thomas B.C."/>
            <person name="Singh A."/>
            <person name="Wilkins M.J."/>
            <person name="Karaoz U."/>
            <person name="Brodie E.L."/>
            <person name="Williams K.H."/>
            <person name="Hubbard S.S."/>
            <person name="Banfield J.F."/>
        </authorList>
    </citation>
    <scope>NUCLEOTIDE SEQUENCE [LARGE SCALE GENOMIC DNA]</scope>
</reference>
<dbReference type="Pfam" id="PF02643">
    <property type="entry name" value="DUF192"/>
    <property type="match status" value="1"/>
</dbReference>
<protein>
    <recommendedName>
        <fullName evidence="3">DUF192 domain-containing protein</fullName>
    </recommendedName>
</protein>
<dbReference type="PANTHER" id="PTHR37953:SF1">
    <property type="entry name" value="UPF0127 PROTEIN MJ1496"/>
    <property type="match status" value="1"/>
</dbReference>
<comment type="caution">
    <text evidence="1">The sequence shown here is derived from an EMBL/GenBank/DDBJ whole genome shotgun (WGS) entry which is preliminary data.</text>
</comment>
<dbReference type="PANTHER" id="PTHR37953">
    <property type="entry name" value="UPF0127 PROTEIN MJ1496"/>
    <property type="match status" value="1"/>
</dbReference>
<dbReference type="AlphaFoldDB" id="A0A1G1V7H0"/>